<name>A0ABQ9G9R4_9NEOP</name>
<reference evidence="1 2" key="1">
    <citation type="submission" date="2023-02" db="EMBL/GenBank/DDBJ databases">
        <title>LHISI_Scaffold_Assembly.</title>
        <authorList>
            <person name="Stuart O.P."/>
            <person name="Cleave R."/>
            <person name="Magrath M.J.L."/>
            <person name="Mikheyev A.S."/>
        </authorList>
    </citation>
    <scope>NUCLEOTIDE SEQUENCE [LARGE SCALE GENOMIC DNA]</scope>
    <source>
        <strain evidence="1">Daus_M_001</strain>
        <tissue evidence="1">Leg muscle</tissue>
    </source>
</reference>
<dbReference type="SUPFAM" id="SSF53474">
    <property type="entry name" value="alpha/beta-Hydrolases"/>
    <property type="match status" value="1"/>
</dbReference>
<evidence type="ECO:0008006" key="3">
    <source>
        <dbReference type="Google" id="ProtNLM"/>
    </source>
</evidence>
<gene>
    <name evidence="1" type="ORF">PR048_030738</name>
</gene>
<dbReference type="PANTHER" id="PTHR11005">
    <property type="entry name" value="LYSOSOMAL ACID LIPASE-RELATED"/>
    <property type="match status" value="1"/>
</dbReference>
<protein>
    <recommendedName>
        <fullName evidence="3">AB hydrolase-1 domain-containing protein</fullName>
    </recommendedName>
</protein>
<organism evidence="1 2">
    <name type="scientific">Dryococelus australis</name>
    <dbReference type="NCBI Taxonomy" id="614101"/>
    <lineage>
        <taxon>Eukaryota</taxon>
        <taxon>Metazoa</taxon>
        <taxon>Ecdysozoa</taxon>
        <taxon>Arthropoda</taxon>
        <taxon>Hexapoda</taxon>
        <taxon>Insecta</taxon>
        <taxon>Pterygota</taxon>
        <taxon>Neoptera</taxon>
        <taxon>Polyneoptera</taxon>
        <taxon>Phasmatodea</taxon>
        <taxon>Verophasmatodea</taxon>
        <taxon>Anareolatae</taxon>
        <taxon>Phasmatidae</taxon>
        <taxon>Eurycanthinae</taxon>
        <taxon>Dryococelus</taxon>
    </lineage>
</organism>
<dbReference type="Proteomes" id="UP001159363">
    <property type="component" value="Chromosome 13"/>
</dbReference>
<evidence type="ECO:0000313" key="1">
    <source>
        <dbReference type="EMBL" id="KAJ8869168.1"/>
    </source>
</evidence>
<keyword evidence="2" id="KW-1185">Reference proteome</keyword>
<comment type="caution">
    <text evidence="1">The sequence shown here is derived from an EMBL/GenBank/DDBJ whole genome shotgun (WGS) entry which is preliminary data.</text>
</comment>
<proteinExistence type="predicted"/>
<dbReference type="EMBL" id="JARBHB010000014">
    <property type="protein sequence ID" value="KAJ8869168.1"/>
    <property type="molecule type" value="Genomic_DNA"/>
</dbReference>
<accession>A0ABQ9G9R4</accession>
<dbReference type="Gene3D" id="3.40.50.1820">
    <property type="entry name" value="alpha/beta hydrolase"/>
    <property type="match status" value="2"/>
</dbReference>
<dbReference type="InterPro" id="IPR029058">
    <property type="entry name" value="AB_hydrolase_fold"/>
</dbReference>
<evidence type="ECO:0000313" key="2">
    <source>
        <dbReference type="Proteomes" id="UP001159363"/>
    </source>
</evidence>
<sequence length="359" mass="40077">MGQWVTRSLVSTGQFVKGLVRQQEGVNQLGYCRWHEMGVWDVPAMLEYVQLTRGDMEPLRYVGHSMGSTALLVACAERPQACSMLSGAVLLAPAAFLAGSTSPLVEAIMLFHDFLWDLYYFTGQYECLAANRSLTGIVKKCDYNFLVRRICEAIYDDTLGLFYFGINETLALTFFAHIPTGTSIYTVDHYTQIIKSGTEKVDGSRSSTFQPAEGFPHFLPQDNQPVEGFPHFLPQDNQPAEGFPHFLPQDNQPVEGFPHLLPQGKFQHYDSSISGRINKKSTAKVPEYNLTKVTIPIALYYSKGDKCVDAEGVLELSRNLPNVVTLHEVTETNFDHLSFIAGNNVRDLLYDKVLASLTA</sequence>
<feature type="non-terminal residue" evidence="1">
    <location>
        <position position="359"/>
    </location>
</feature>